<gene>
    <name evidence="1" type="ORF">KHZ90_08750</name>
</gene>
<name>A0A942WQS6_VEIPA</name>
<evidence type="ECO:0000313" key="1">
    <source>
        <dbReference type="EMBL" id="MBS4893851.1"/>
    </source>
</evidence>
<dbReference type="AlphaFoldDB" id="A0A942WQS6"/>
<proteinExistence type="predicted"/>
<reference evidence="1" key="1">
    <citation type="submission" date="2021-02" db="EMBL/GenBank/DDBJ databases">
        <title>Infant gut strain persistence is associated with maternal origin, phylogeny, and functional potential including surface adhesion and iron acquisition.</title>
        <authorList>
            <person name="Lou Y.C."/>
        </authorList>
    </citation>
    <scope>NUCLEOTIDE SEQUENCE</scope>
    <source>
        <strain evidence="1">L3_108_031G1_dasL3_108_031G1_concoct_20</strain>
    </source>
</reference>
<dbReference type="Proteomes" id="UP000778864">
    <property type="component" value="Unassembled WGS sequence"/>
</dbReference>
<accession>A0A942WQS6</accession>
<comment type="caution">
    <text evidence="1">The sequence shown here is derived from an EMBL/GenBank/DDBJ whole genome shotgun (WGS) entry which is preliminary data.</text>
</comment>
<protein>
    <submittedName>
        <fullName evidence="1">Uncharacterized protein</fullName>
    </submittedName>
</protein>
<sequence length="282" mass="32672">MTKDELKLKCTACGKIKDTDKFYKSYSFLYKCNGDSRMSICKDCLLGLYAKYLEKHRDRRKAIYEVCKKVDTCYLDTLFEAAELQVNKTKKGRKPNVCRIYFQKVNSLNQYQDLTFDNSESLDYVSTEQKIKKIEEGSENESLEENVYSDIWMGTYSRNDLNYLNSYLNKLQEDFKIITINHIDYAKKIAKASLAMDKAYSDLIAGVSGAEGRYKNLKDAFDSLSKSAQFSESNRGESVGVHGISQIVEKVENRQWIKSKEEFEKDQLDHLMDQFSNINKSL</sequence>
<evidence type="ECO:0000313" key="2">
    <source>
        <dbReference type="Proteomes" id="UP000778864"/>
    </source>
</evidence>
<dbReference type="RefSeq" id="WP_278468218.1">
    <property type="nucleotide sequence ID" value="NZ_JAGZMU010000005.1"/>
</dbReference>
<dbReference type="EMBL" id="JAGZMU010000005">
    <property type="protein sequence ID" value="MBS4893851.1"/>
    <property type="molecule type" value="Genomic_DNA"/>
</dbReference>
<organism evidence="1 2">
    <name type="scientific">Veillonella parvula</name>
    <name type="common">Staphylococcus parvulus</name>
    <dbReference type="NCBI Taxonomy" id="29466"/>
    <lineage>
        <taxon>Bacteria</taxon>
        <taxon>Bacillati</taxon>
        <taxon>Bacillota</taxon>
        <taxon>Negativicutes</taxon>
        <taxon>Veillonellales</taxon>
        <taxon>Veillonellaceae</taxon>
        <taxon>Veillonella</taxon>
    </lineage>
</organism>